<reference evidence="1" key="1">
    <citation type="submission" date="2016-04" db="EMBL/GenBank/DDBJ databases">
        <authorList>
            <person name="Evans L.H."/>
            <person name="Alamgir A."/>
            <person name="Owens N."/>
            <person name="Weber N.D."/>
            <person name="Virtaneva K."/>
            <person name="Barbian K."/>
            <person name="Babar A."/>
            <person name="Rosenke K."/>
        </authorList>
    </citation>
    <scope>NUCLEOTIDE SEQUENCE</scope>
    <source>
        <strain evidence="1">92-2</strain>
    </source>
</reference>
<accession>A0A212KEA3</accession>
<proteinExistence type="predicted"/>
<name>A0A212KEA3_9BACT</name>
<protein>
    <submittedName>
        <fullName evidence="1">Uncharacterized protein</fullName>
    </submittedName>
</protein>
<evidence type="ECO:0000313" key="1">
    <source>
        <dbReference type="EMBL" id="SBW09948.1"/>
    </source>
</evidence>
<gene>
    <name evidence="1" type="ORF">KM92DES2_12825</name>
</gene>
<dbReference type="AlphaFoldDB" id="A0A212KEA3"/>
<organism evidence="1">
    <name type="scientific">uncultured Desulfovibrio sp</name>
    <dbReference type="NCBI Taxonomy" id="167968"/>
    <lineage>
        <taxon>Bacteria</taxon>
        <taxon>Pseudomonadati</taxon>
        <taxon>Thermodesulfobacteriota</taxon>
        <taxon>Desulfovibrionia</taxon>
        <taxon>Desulfovibrionales</taxon>
        <taxon>Desulfovibrionaceae</taxon>
        <taxon>Desulfovibrio</taxon>
        <taxon>environmental samples</taxon>
    </lineage>
</organism>
<sequence>MYETAARTEDLSGQWCRVGKPCASRKPDRRSRKLHNVKLLAVRQVLRLGMVSSVLYLLPQPGGERHVSVVNEFLFLCSV</sequence>
<dbReference type="EMBL" id="FLUP01000001">
    <property type="protein sequence ID" value="SBW09948.1"/>
    <property type="molecule type" value="Genomic_DNA"/>
</dbReference>